<reference evidence="6 7" key="1">
    <citation type="submission" date="2016-07" db="EMBL/GenBank/DDBJ databases">
        <title>Pervasive Adenine N6-methylation of Active Genes in Fungi.</title>
        <authorList>
            <consortium name="DOE Joint Genome Institute"/>
            <person name="Mondo S.J."/>
            <person name="Dannebaum R.O."/>
            <person name="Kuo R.C."/>
            <person name="Labutti K."/>
            <person name="Haridas S."/>
            <person name="Kuo A."/>
            <person name="Salamov A."/>
            <person name="Ahrendt S.R."/>
            <person name="Lipzen A."/>
            <person name="Sullivan W."/>
            <person name="Andreopoulos W.B."/>
            <person name="Clum A."/>
            <person name="Lindquist E."/>
            <person name="Daum C."/>
            <person name="Ramamoorthy G.K."/>
            <person name="Gryganskyi A."/>
            <person name="Culley D."/>
            <person name="Magnuson J.K."/>
            <person name="James T.Y."/>
            <person name="O'Malley M.A."/>
            <person name="Stajich J.E."/>
            <person name="Spatafora J.W."/>
            <person name="Visel A."/>
            <person name="Grigoriev I.V."/>
        </authorList>
    </citation>
    <scope>NUCLEOTIDE SEQUENCE [LARGE SCALE GENOMIC DNA]</scope>
    <source>
        <strain evidence="6 7">NRRL 1336</strain>
    </source>
</reference>
<proteinExistence type="inferred from homology"/>
<evidence type="ECO:0000256" key="2">
    <source>
        <dbReference type="ARBA" id="ARBA00009066"/>
    </source>
</evidence>
<dbReference type="Proteomes" id="UP000193560">
    <property type="component" value="Unassembled WGS sequence"/>
</dbReference>
<keyword evidence="5" id="KW-0472">Membrane</keyword>
<gene>
    <name evidence="6" type="ORF">BCR42DRAFT_399790</name>
</gene>
<organism evidence="6 7">
    <name type="scientific">Absidia repens</name>
    <dbReference type="NCBI Taxonomy" id="90262"/>
    <lineage>
        <taxon>Eukaryota</taxon>
        <taxon>Fungi</taxon>
        <taxon>Fungi incertae sedis</taxon>
        <taxon>Mucoromycota</taxon>
        <taxon>Mucoromycotina</taxon>
        <taxon>Mucoromycetes</taxon>
        <taxon>Mucorales</taxon>
        <taxon>Cunninghamellaceae</taxon>
        <taxon>Absidia</taxon>
    </lineage>
</organism>
<evidence type="ECO:0000256" key="5">
    <source>
        <dbReference type="ARBA" id="ARBA00023136"/>
    </source>
</evidence>
<dbReference type="Pfam" id="PF03669">
    <property type="entry name" value="ASTER"/>
    <property type="match status" value="1"/>
</dbReference>
<evidence type="ECO:0000256" key="4">
    <source>
        <dbReference type="ARBA" id="ARBA00022989"/>
    </source>
</evidence>
<comment type="caution">
    <text evidence="6">The sequence shown here is derived from an EMBL/GenBank/DDBJ whole genome shotgun (WGS) entry which is preliminary data.</text>
</comment>
<dbReference type="EMBL" id="MCGE01000001">
    <property type="protein sequence ID" value="ORZ25276.1"/>
    <property type="molecule type" value="Genomic_DNA"/>
</dbReference>
<dbReference type="PANTHER" id="PTHR13193:SF0">
    <property type="entry name" value="PAT COMPLEX SUBUNIT ASTERIX"/>
    <property type="match status" value="1"/>
</dbReference>
<keyword evidence="7" id="KW-1185">Reference proteome</keyword>
<keyword evidence="4" id="KW-1133">Transmembrane helix</keyword>
<dbReference type="PANTHER" id="PTHR13193">
    <property type="entry name" value="CGI-140"/>
    <property type="match status" value="1"/>
</dbReference>
<keyword evidence="3" id="KW-0812">Transmembrane</keyword>
<protein>
    <submittedName>
        <fullName evidence="6">Uncharacterized protein</fullName>
    </submittedName>
</protein>
<dbReference type="GO" id="GO:0045048">
    <property type="term" value="P:protein insertion into ER membrane"/>
    <property type="evidence" value="ECO:0007669"/>
    <property type="project" value="InterPro"/>
</dbReference>
<comment type="similarity">
    <text evidence="2">Belongs to the Asterix family.</text>
</comment>
<name>A0A1X2J0C8_9FUNG</name>
<comment type="subcellular location">
    <subcellularLocation>
        <location evidence="1">Membrane</location>
    </subcellularLocation>
</comment>
<evidence type="ECO:0000256" key="1">
    <source>
        <dbReference type="ARBA" id="ARBA00004370"/>
    </source>
</evidence>
<dbReference type="OrthoDB" id="284718at2759"/>
<dbReference type="GO" id="GO:0044183">
    <property type="term" value="F:protein folding chaperone"/>
    <property type="evidence" value="ECO:0007669"/>
    <property type="project" value="InterPro"/>
</dbReference>
<dbReference type="STRING" id="90262.A0A1X2J0C8"/>
<evidence type="ECO:0000313" key="6">
    <source>
        <dbReference type="EMBL" id="ORZ25276.1"/>
    </source>
</evidence>
<sequence>MSAADPRRRDKIVPFHMPSATEEDASDWNSNIAMYTAMGGIFLRNKFKALPWVSGYFGLSSFLNTRNSQKGTDSLSGSGAMIAAVSLVTYYINVYVGHKRALSAYATGADDEGIGAV</sequence>
<accession>A0A1X2J0C8</accession>
<dbReference type="GO" id="GO:0005789">
    <property type="term" value="C:endoplasmic reticulum membrane"/>
    <property type="evidence" value="ECO:0007669"/>
    <property type="project" value="InterPro"/>
</dbReference>
<dbReference type="AlphaFoldDB" id="A0A1X2J0C8"/>
<dbReference type="InterPro" id="IPR005351">
    <property type="entry name" value="ASTER"/>
</dbReference>
<evidence type="ECO:0000313" key="7">
    <source>
        <dbReference type="Proteomes" id="UP000193560"/>
    </source>
</evidence>
<evidence type="ECO:0000256" key="3">
    <source>
        <dbReference type="ARBA" id="ARBA00022692"/>
    </source>
</evidence>